<evidence type="ECO:0000256" key="5">
    <source>
        <dbReference type="SAM" id="MobiDB-lite"/>
    </source>
</evidence>
<dbReference type="PANTHER" id="PTHR23327:SF51">
    <property type="entry name" value="TRANSCRIPTIONAL REGULATOR OF YEAST FORM ADHERENCE 3"/>
    <property type="match status" value="1"/>
</dbReference>
<feature type="domain" description="RING-type" evidence="7">
    <location>
        <begin position="366"/>
        <end position="405"/>
    </location>
</feature>
<keyword evidence="6" id="KW-1133">Transmembrane helix</keyword>
<keyword evidence="10" id="KW-1185">Reference proteome</keyword>
<organism evidence="9 10">
    <name type="scientific">Fonsecaea monophora</name>
    <dbReference type="NCBI Taxonomy" id="254056"/>
    <lineage>
        <taxon>Eukaryota</taxon>
        <taxon>Fungi</taxon>
        <taxon>Dikarya</taxon>
        <taxon>Ascomycota</taxon>
        <taxon>Pezizomycotina</taxon>
        <taxon>Eurotiomycetes</taxon>
        <taxon>Chaetothyriomycetidae</taxon>
        <taxon>Chaetothyriales</taxon>
        <taxon>Herpotrichiellaceae</taxon>
        <taxon>Fonsecaea</taxon>
    </lineage>
</organism>
<feature type="transmembrane region" description="Helical" evidence="6">
    <location>
        <begin position="493"/>
        <end position="514"/>
    </location>
</feature>
<evidence type="ECO:0000256" key="1">
    <source>
        <dbReference type="ARBA" id="ARBA00022723"/>
    </source>
</evidence>
<dbReference type="AlphaFoldDB" id="A0A177FK75"/>
<keyword evidence="3" id="KW-0862">Zinc</keyword>
<dbReference type="PROSITE" id="PS51382">
    <property type="entry name" value="SPX"/>
    <property type="match status" value="1"/>
</dbReference>
<evidence type="ECO:0000256" key="6">
    <source>
        <dbReference type="SAM" id="Phobius"/>
    </source>
</evidence>
<feature type="transmembrane region" description="Helical" evidence="6">
    <location>
        <begin position="462"/>
        <end position="481"/>
    </location>
</feature>
<keyword evidence="6" id="KW-0472">Membrane</keyword>
<feature type="domain" description="SPX" evidence="8">
    <location>
        <begin position="1"/>
        <end position="329"/>
    </location>
</feature>
<dbReference type="PROSITE" id="PS00518">
    <property type="entry name" value="ZF_RING_1"/>
    <property type="match status" value="1"/>
</dbReference>
<keyword evidence="6" id="KW-0812">Transmembrane</keyword>
<dbReference type="EMBL" id="LVKK01000007">
    <property type="protein sequence ID" value="OAG44040.1"/>
    <property type="molecule type" value="Genomic_DNA"/>
</dbReference>
<dbReference type="InterPro" id="IPR017907">
    <property type="entry name" value="Znf_RING_CS"/>
</dbReference>
<dbReference type="Pfam" id="PF15227">
    <property type="entry name" value="zf-C3HC4_4"/>
    <property type="match status" value="1"/>
</dbReference>
<dbReference type="GeneID" id="34597070"/>
<evidence type="ECO:0000259" key="7">
    <source>
        <dbReference type="PROSITE" id="PS50089"/>
    </source>
</evidence>
<dbReference type="GO" id="GO:0008270">
    <property type="term" value="F:zinc ion binding"/>
    <property type="evidence" value="ECO:0007669"/>
    <property type="project" value="UniProtKB-KW"/>
</dbReference>
<evidence type="ECO:0000313" key="10">
    <source>
        <dbReference type="Proteomes" id="UP000077002"/>
    </source>
</evidence>
<reference evidence="9 10" key="1">
    <citation type="submission" date="2016-03" db="EMBL/GenBank/DDBJ databases">
        <title>Draft genome sequence of the Fonsecaea monophora CBS 269.37.</title>
        <authorList>
            <person name="Bombassaro A."/>
            <person name="Vinicius W.A."/>
            <person name="De Hoog S."/>
            <person name="Sun J."/>
            <person name="Souza E.M."/>
            <person name="Raittz R.T."/>
            <person name="Costa F."/>
            <person name="Leao A.C."/>
            <person name="Tadra-Sfeir M.Z."/>
            <person name="Baura V."/>
            <person name="Balsanelli E."/>
            <person name="Pedrosa F.O."/>
            <person name="Moreno L.F."/>
            <person name="Steffens M.B."/>
            <person name="Xi L."/>
            <person name="Bocca A.L."/>
            <person name="Felipe M.S."/>
            <person name="Teixeira M."/>
            <person name="Telles Filho F.Q."/>
            <person name="Azevedo C.M."/>
            <person name="Gomes R."/>
            <person name="Vicente V.A."/>
        </authorList>
    </citation>
    <scope>NUCLEOTIDE SEQUENCE [LARGE SCALE GENOMIC DNA]</scope>
    <source>
        <strain evidence="9 10">CBS 269.37</strain>
    </source>
</reference>
<dbReference type="Proteomes" id="UP000077002">
    <property type="component" value="Unassembled WGS sequence"/>
</dbReference>
<dbReference type="Gene3D" id="3.30.40.10">
    <property type="entry name" value="Zinc/RING finger domain, C3HC4 (zinc finger)"/>
    <property type="match status" value="1"/>
</dbReference>
<protein>
    <recommendedName>
        <fullName evidence="11">RING-type domain-containing protein</fullName>
    </recommendedName>
</protein>
<dbReference type="InterPro" id="IPR004331">
    <property type="entry name" value="SPX_dom"/>
</dbReference>
<dbReference type="InterPro" id="IPR001841">
    <property type="entry name" value="Znf_RING"/>
</dbReference>
<name>A0A177FK75_9EURO</name>
<evidence type="ECO:0000313" key="9">
    <source>
        <dbReference type="EMBL" id="OAG44040.1"/>
    </source>
</evidence>
<dbReference type="RefSeq" id="XP_022515992.1">
    <property type="nucleotide sequence ID" value="XM_022651874.1"/>
</dbReference>
<dbReference type="SMART" id="SM00184">
    <property type="entry name" value="RING"/>
    <property type="match status" value="1"/>
</dbReference>
<keyword evidence="1" id="KW-0479">Metal-binding</keyword>
<proteinExistence type="predicted"/>
<accession>A0A177FK75</accession>
<sequence length="580" mass="65711">MKFGQDFEAALARGEYPPEWVNSAISYKKLKKCIKRVQQELLSLGLDKETLDALWKHVGSGDSDADGRISDGLLQYTVEDGETVNFTPKLTIVVDPHDGSPLDAWLSPDTRRILRRLARSSNPSIDHNQRQDESPHGRTRLYNHRNSESGQSLDNEDGHPLNTVEVPLTADSEFFQTLRRELACLDDLQQAEYARLKEEIARLGTQLRALRASKSRRSKKEVEAWRRIFELYTDAEVFLSSHEADAGARDATHAQNQFQVFNDSLAAHQKKTVVKLGQEANVALSRFLQINVNLLRLIRFQEINRTALNKIMKKFDKRTALHAKSSVARSLTKTSPFMVEDLAKATCFTISEEVLSIIPQLNDYLCPICFSISWKPVKLRCGHLFCIRCMVVLQREEKDHCPLCREEVVMEATEKNIDQALVKFLKSNFKTDVREKQRQNEIAAGIDQWGAAYEHAQMQKCIVIQTVVSFAGLYTIIIPILRKANINPSNEVAFYSMLVSSLVTAALGIIVYHFQTRTSLILNFLSSIAQLFATLQLVEDAGKQITTQHMEISHQRSEIGFLEREVVDLRAALDNGSPAR</sequence>
<dbReference type="OrthoDB" id="5588846at2759"/>
<keyword evidence="2 4" id="KW-0863">Zinc-finger</keyword>
<dbReference type="PROSITE" id="PS50089">
    <property type="entry name" value="ZF_RING_2"/>
    <property type="match status" value="1"/>
</dbReference>
<feature type="compositionally biased region" description="Basic and acidic residues" evidence="5">
    <location>
        <begin position="127"/>
        <end position="136"/>
    </location>
</feature>
<evidence type="ECO:0000256" key="2">
    <source>
        <dbReference type="ARBA" id="ARBA00022771"/>
    </source>
</evidence>
<comment type="caution">
    <text evidence="9">The sequence shown here is derived from an EMBL/GenBank/DDBJ whole genome shotgun (WGS) entry which is preliminary data.</text>
</comment>
<feature type="region of interest" description="Disordered" evidence="5">
    <location>
        <begin position="118"/>
        <end position="163"/>
    </location>
</feature>
<dbReference type="PANTHER" id="PTHR23327">
    <property type="entry name" value="RING FINGER PROTEIN 127"/>
    <property type="match status" value="1"/>
</dbReference>
<dbReference type="InterPro" id="IPR013083">
    <property type="entry name" value="Znf_RING/FYVE/PHD"/>
</dbReference>
<dbReference type="SUPFAM" id="SSF57850">
    <property type="entry name" value="RING/U-box"/>
    <property type="match status" value="1"/>
</dbReference>
<evidence type="ECO:0000259" key="8">
    <source>
        <dbReference type="PROSITE" id="PS51382"/>
    </source>
</evidence>
<evidence type="ECO:0000256" key="4">
    <source>
        <dbReference type="PROSITE-ProRule" id="PRU00175"/>
    </source>
</evidence>
<dbReference type="Pfam" id="PF03105">
    <property type="entry name" value="SPX"/>
    <property type="match status" value="1"/>
</dbReference>
<gene>
    <name evidence="9" type="ORF">AYO21_01892</name>
</gene>
<evidence type="ECO:0000256" key="3">
    <source>
        <dbReference type="ARBA" id="ARBA00022833"/>
    </source>
</evidence>
<evidence type="ECO:0008006" key="11">
    <source>
        <dbReference type="Google" id="ProtNLM"/>
    </source>
</evidence>